<name>A0A0C9Y6H7_9AGAR</name>
<dbReference type="EMBL" id="KN838557">
    <property type="protein sequence ID" value="KIK05842.1"/>
    <property type="molecule type" value="Genomic_DNA"/>
</dbReference>
<evidence type="ECO:0000313" key="3">
    <source>
        <dbReference type="Proteomes" id="UP000054477"/>
    </source>
</evidence>
<feature type="transmembrane region" description="Helical" evidence="1">
    <location>
        <begin position="34"/>
        <end position="56"/>
    </location>
</feature>
<keyword evidence="1" id="KW-1133">Transmembrane helix</keyword>
<dbReference type="Proteomes" id="UP000054477">
    <property type="component" value="Unassembled WGS sequence"/>
</dbReference>
<evidence type="ECO:0000256" key="1">
    <source>
        <dbReference type="SAM" id="Phobius"/>
    </source>
</evidence>
<proteinExistence type="predicted"/>
<reference evidence="2 3" key="1">
    <citation type="submission" date="2014-04" db="EMBL/GenBank/DDBJ databases">
        <authorList>
            <consortium name="DOE Joint Genome Institute"/>
            <person name="Kuo A."/>
            <person name="Kohler A."/>
            <person name="Nagy L.G."/>
            <person name="Floudas D."/>
            <person name="Copeland A."/>
            <person name="Barry K.W."/>
            <person name="Cichocki N."/>
            <person name="Veneault-Fourrey C."/>
            <person name="LaButti K."/>
            <person name="Lindquist E.A."/>
            <person name="Lipzen A."/>
            <person name="Lundell T."/>
            <person name="Morin E."/>
            <person name="Murat C."/>
            <person name="Sun H."/>
            <person name="Tunlid A."/>
            <person name="Henrissat B."/>
            <person name="Grigoriev I.V."/>
            <person name="Hibbett D.S."/>
            <person name="Martin F."/>
            <person name="Nordberg H.P."/>
            <person name="Cantor M.N."/>
            <person name="Hua S.X."/>
        </authorList>
    </citation>
    <scope>NUCLEOTIDE SEQUENCE [LARGE SCALE GENOMIC DNA]</scope>
    <source>
        <strain evidence="2 3">LaAM-08-1</strain>
    </source>
</reference>
<accession>A0A0C9Y6H7</accession>
<organism evidence="2 3">
    <name type="scientific">Laccaria amethystina LaAM-08-1</name>
    <dbReference type="NCBI Taxonomy" id="1095629"/>
    <lineage>
        <taxon>Eukaryota</taxon>
        <taxon>Fungi</taxon>
        <taxon>Dikarya</taxon>
        <taxon>Basidiomycota</taxon>
        <taxon>Agaricomycotina</taxon>
        <taxon>Agaricomycetes</taxon>
        <taxon>Agaricomycetidae</taxon>
        <taxon>Agaricales</taxon>
        <taxon>Agaricineae</taxon>
        <taxon>Hydnangiaceae</taxon>
        <taxon>Laccaria</taxon>
    </lineage>
</organism>
<reference evidence="3" key="2">
    <citation type="submission" date="2015-01" db="EMBL/GenBank/DDBJ databases">
        <title>Evolutionary Origins and Diversification of the Mycorrhizal Mutualists.</title>
        <authorList>
            <consortium name="DOE Joint Genome Institute"/>
            <consortium name="Mycorrhizal Genomics Consortium"/>
            <person name="Kohler A."/>
            <person name="Kuo A."/>
            <person name="Nagy L.G."/>
            <person name="Floudas D."/>
            <person name="Copeland A."/>
            <person name="Barry K.W."/>
            <person name="Cichocki N."/>
            <person name="Veneault-Fourrey C."/>
            <person name="LaButti K."/>
            <person name="Lindquist E.A."/>
            <person name="Lipzen A."/>
            <person name="Lundell T."/>
            <person name="Morin E."/>
            <person name="Murat C."/>
            <person name="Riley R."/>
            <person name="Ohm R."/>
            <person name="Sun H."/>
            <person name="Tunlid A."/>
            <person name="Henrissat B."/>
            <person name="Grigoriev I.V."/>
            <person name="Hibbett D.S."/>
            <person name="Martin F."/>
        </authorList>
    </citation>
    <scope>NUCLEOTIDE SEQUENCE [LARGE SCALE GENOMIC DNA]</scope>
    <source>
        <strain evidence="3">LaAM-08-1</strain>
    </source>
</reference>
<protein>
    <submittedName>
        <fullName evidence="2">Uncharacterized protein</fullName>
    </submittedName>
</protein>
<keyword evidence="1" id="KW-0812">Transmembrane</keyword>
<keyword evidence="3" id="KW-1185">Reference proteome</keyword>
<feature type="non-terminal residue" evidence="2">
    <location>
        <position position="1"/>
    </location>
</feature>
<evidence type="ECO:0000313" key="2">
    <source>
        <dbReference type="EMBL" id="KIK05842.1"/>
    </source>
</evidence>
<sequence>RPPGGRVLVYFYIPPSTCLSFRFLLQSWSGPPLSFLAAGLFTLFGGCAHPSCMLALSGSHIIHAKRNEVSSGR</sequence>
<dbReference type="AlphaFoldDB" id="A0A0C9Y6H7"/>
<gene>
    <name evidence="2" type="ORF">K443DRAFT_638732</name>
</gene>
<feature type="transmembrane region" description="Helical" evidence="1">
    <location>
        <begin position="7"/>
        <end position="28"/>
    </location>
</feature>
<dbReference type="HOGENOM" id="CLU_2711597_0_0_1"/>
<keyword evidence="1" id="KW-0472">Membrane</keyword>